<keyword evidence="3" id="KW-0812">Transmembrane</keyword>
<evidence type="ECO:0000256" key="1">
    <source>
        <dbReference type="ARBA" id="ARBA00022741"/>
    </source>
</evidence>
<gene>
    <name evidence="4" type="ORF">ENW66_08115</name>
</gene>
<dbReference type="InterPro" id="IPR002011">
    <property type="entry name" value="Tyr_kinase_rcpt_2_CS"/>
</dbReference>
<proteinExistence type="predicted"/>
<dbReference type="GO" id="GO:0016020">
    <property type="term" value="C:membrane"/>
    <property type="evidence" value="ECO:0007669"/>
    <property type="project" value="InterPro"/>
</dbReference>
<accession>A0A7C3MA52</accession>
<evidence type="ECO:0000256" key="2">
    <source>
        <dbReference type="ARBA" id="ARBA00022840"/>
    </source>
</evidence>
<organism evidence="4">
    <name type="scientific">Archaeoglobus fulgidus</name>
    <dbReference type="NCBI Taxonomy" id="2234"/>
    <lineage>
        <taxon>Archaea</taxon>
        <taxon>Methanobacteriati</taxon>
        <taxon>Methanobacteriota</taxon>
        <taxon>Archaeoglobi</taxon>
        <taxon>Archaeoglobales</taxon>
        <taxon>Archaeoglobaceae</taxon>
        <taxon>Archaeoglobus</taxon>
    </lineage>
</organism>
<reference evidence="4" key="1">
    <citation type="journal article" date="2020" name="mSystems">
        <title>Genome- and Community-Level Interaction Insights into Carbon Utilization and Element Cycling Functions of Hydrothermarchaeota in Hydrothermal Sediment.</title>
        <authorList>
            <person name="Zhou Z."/>
            <person name="Liu Y."/>
            <person name="Xu W."/>
            <person name="Pan J."/>
            <person name="Luo Z.H."/>
            <person name="Li M."/>
        </authorList>
    </citation>
    <scope>NUCLEOTIDE SEQUENCE [LARGE SCALE GENOMIC DNA]</scope>
    <source>
        <strain evidence="4">SpSt-87</strain>
    </source>
</reference>
<keyword evidence="3" id="KW-0472">Membrane</keyword>
<sequence length="212" mass="23229">MIIESLKEGLRGGGREGRCAVLSATLLSASVYISGMAFEVSIFAIFIPLLVTKGRSIKLLKAFLPFYVLFAVTAIFTGITALKSLLAFLAVISAGSLVFSSQPSEIAGALTFFRFPEKIVSLIQIALSMLPVIVSDFENVRNLYGKSYYRLLKAFVSTSILRAVSFSESLYSKNFKYKAAVKTRKPGRTDYLLLLVSALVLTYAVLQVDSFF</sequence>
<keyword evidence="3" id="KW-1133">Transmembrane helix</keyword>
<evidence type="ECO:0000313" key="4">
    <source>
        <dbReference type="EMBL" id="HFW32892.1"/>
    </source>
</evidence>
<dbReference type="AlphaFoldDB" id="A0A7C3MA52"/>
<feature type="transmembrane region" description="Helical" evidence="3">
    <location>
        <begin position="59"/>
        <end position="79"/>
    </location>
</feature>
<feature type="transmembrane region" description="Helical" evidence="3">
    <location>
        <begin position="191"/>
        <end position="208"/>
    </location>
</feature>
<dbReference type="GO" id="GO:0007169">
    <property type="term" value="P:cell surface receptor protein tyrosine kinase signaling pathway"/>
    <property type="evidence" value="ECO:0007669"/>
    <property type="project" value="InterPro"/>
</dbReference>
<comment type="caution">
    <text evidence="4">The sequence shown here is derived from an EMBL/GenBank/DDBJ whole genome shotgun (WGS) entry which is preliminary data.</text>
</comment>
<name>A0A7C3MA52_ARCFL</name>
<feature type="transmembrane region" description="Helical" evidence="3">
    <location>
        <begin position="31"/>
        <end position="52"/>
    </location>
</feature>
<dbReference type="EMBL" id="DTLB01000047">
    <property type="protein sequence ID" value="HFW32892.1"/>
    <property type="molecule type" value="Genomic_DNA"/>
</dbReference>
<evidence type="ECO:0000256" key="3">
    <source>
        <dbReference type="SAM" id="Phobius"/>
    </source>
</evidence>
<dbReference type="GO" id="GO:0005524">
    <property type="term" value="F:ATP binding"/>
    <property type="evidence" value="ECO:0007669"/>
    <property type="project" value="UniProtKB-KW"/>
</dbReference>
<dbReference type="PROSITE" id="PS00239">
    <property type="entry name" value="RECEPTOR_TYR_KIN_II"/>
    <property type="match status" value="1"/>
</dbReference>
<protein>
    <recommendedName>
        <fullName evidence="5">Energy-coupling factor transporter transmembrane protein EcfT</fullName>
    </recommendedName>
</protein>
<dbReference type="GO" id="GO:0004714">
    <property type="term" value="F:transmembrane receptor protein tyrosine kinase activity"/>
    <property type="evidence" value="ECO:0007669"/>
    <property type="project" value="InterPro"/>
</dbReference>
<keyword evidence="1" id="KW-0547">Nucleotide-binding</keyword>
<keyword evidence="2" id="KW-0067">ATP-binding</keyword>
<evidence type="ECO:0008006" key="5">
    <source>
        <dbReference type="Google" id="ProtNLM"/>
    </source>
</evidence>